<dbReference type="GO" id="GO:0016887">
    <property type="term" value="F:ATP hydrolysis activity"/>
    <property type="evidence" value="ECO:0007669"/>
    <property type="project" value="InterPro"/>
</dbReference>
<evidence type="ECO:0000256" key="2">
    <source>
        <dbReference type="ARBA" id="ARBA00022448"/>
    </source>
</evidence>
<dbReference type="InterPro" id="IPR017871">
    <property type="entry name" value="ABC_transporter-like_CS"/>
</dbReference>
<keyword evidence="7" id="KW-1185">Reference proteome</keyword>
<feature type="domain" description="ABC transporter" evidence="5">
    <location>
        <begin position="10"/>
        <end position="231"/>
    </location>
</feature>
<evidence type="ECO:0000259" key="5">
    <source>
        <dbReference type="PROSITE" id="PS50893"/>
    </source>
</evidence>
<comment type="caution">
    <text evidence="6">The sequence shown here is derived from an EMBL/GenBank/DDBJ whole genome shotgun (WGS) entry which is preliminary data.</text>
</comment>
<dbReference type="PROSITE" id="PS00211">
    <property type="entry name" value="ABC_TRANSPORTER_1"/>
    <property type="match status" value="1"/>
</dbReference>
<dbReference type="InterPro" id="IPR027417">
    <property type="entry name" value="P-loop_NTPase"/>
</dbReference>
<dbReference type="InterPro" id="IPR015854">
    <property type="entry name" value="ABC_transpr_LolD-like"/>
</dbReference>
<name>A0A4V5MVN4_9RHOB</name>
<dbReference type="AlphaFoldDB" id="A0A4V5MVN4"/>
<proteinExistence type="inferred from homology"/>
<sequence>MAEPKAGLALSVTDLIVLAPGGRRLAEVAALQVAPGSSVAIRGPSGAGKTTLLHALSGLVRPASGGVVWGETDLATLSDTALTRFRRDRIGLIFQDFLLFEELGALDNAAIATAFLPRAQRSALRHRAGEWLERLGLGQDGARRADSFSGGERQRIAVARALANDPPVILADEPTASLDRANADRLAEDLAALSRDTGRTLVVVTHDMTLAARLDRVLTMAEGRIVEDTHE</sequence>
<dbReference type="SMART" id="SM00382">
    <property type="entry name" value="AAA"/>
    <property type="match status" value="1"/>
</dbReference>
<organism evidence="6 7">
    <name type="scientific">Paracoccus gahaiensis</name>
    <dbReference type="NCBI Taxonomy" id="1706839"/>
    <lineage>
        <taxon>Bacteria</taxon>
        <taxon>Pseudomonadati</taxon>
        <taxon>Pseudomonadota</taxon>
        <taxon>Alphaproteobacteria</taxon>
        <taxon>Rhodobacterales</taxon>
        <taxon>Paracoccaceae</taxon>
        <taxon>Paracoccus</taxon>
    </lineage>
</organism>
<dbReference type="Proteomes" id="UP000309747">
    <property type="component" value="Unassembled WGS sequence"/>
</dbReference>
<dbReference type="Pfam" id="PF00005">
    <property type="entry name" value="ABC_tran"/>
    <property type="match status" value="1"/>
</dbReference>
<dbReference type="GO" id="GO:0005524">
    <property type="term" value="F:ATP binding"/>
    <property type="evidence" value="ECO:0007669"/>
    <property type="project" value="UniProtKB-KW"/>
</dbReference>
<dbReference type="EMBL" id="SUNI01000036">
    <property type="protein sequence ID" value="TJZ89408.1"/>
    <property type="molecule type" value="Genomic_DNA"/>
</dbReference>
<dbReference type="InterPro" id="IPR003439">
    <property type="entry name" value="ABC_transporter-like_ATP-bd"/>
</dbReference>
<dbReference type="GO" id="GO:0005886">
    <property type="term" value="C:plasma membrane"/>
    <property type="evidence" value="ECO:0007669"/>
    <property type="project" value="TreeGrafter"/>
</dbReference>
<keyword evidence="4 6" id="KW-0067">ATP-binding</keyword>
<keyword evidence="3" id="KW-0547">Nucleotide-binding</keyword>
<reference evidence="6 7" key="1">
    <citation type="submission" date="2019-04" db="EMBL/GenBank/DDBJ databases">
        <authorList>
            <person name="Li J."/>
        </authorList>
    </citation>
    <scope>NUCLEOTIDE SEQUENCE [LARGE SCALE GENOMIC DNA]</scope>
    <source>
        <strain evidence="6 7">KCTC 42687</strain>
    </source>
</reference>
<comment type="similarity">
    <text evidence="1">Belongs to the ABC transporter superfamily.</text>
</comment>
<evidence type="ECO:0000256" key="1">
    <source>
        <dbReference type="ARBA" id="ARBA00005417"/>
    </source>
</evidence>
<dbReference type="SUPFAM" id="SSF52540">
    <property type="entry name" value="P-loop containing nucleoside triphosphate hydrolases"/>
    <property type="match status" value="1"/>
</dbReference>
<accession>A0A4V5MVN4</accession>
<dbReference type="GO" id="GO:0022857">
    <property type="term" value="F:transmembrane transporter activity"/>
    <property type="evidence" value="ECO:0007669"/>
    <property type="project" value="TreeGrafter"/>
</dbReference>
<dbReference type="PROSITE" id="PS50893">
    <property type="entry name" value="ABC_TRANSPORTER_2"/>
    <property type="match status" value="1"/>
</dbReference>
<dbReference type="OrthoDB" id="9787227at2"/>
<evidence type="ECO:0000313" key="6">
    <source>
        <dbReference type="EMBL" id="TJZ89408.1"/>
    </source>
</evidence>
<dbReference type="Gene3D" id="3.40.50.300">
    <property type="entry name" value="P-loop containing nucleotide triphosphate hydrolases"/>
    <property type="match status" value="1"/>
</dbReference>
<evidence type="ECO:0000313" key="7">
    <source>
        <dbReference type="Proteomes" id="UP000309747"/>
    </source>
</evidence>
<dbReference type="CDD" id="cd03255">
    <property type="entry name" value="ABC_MJ0796_LolCDE_FtsE"/>
    <property type="match status" value="1"/>
</dbReference>
<dbReference type="InterPro" id="IPR003593">
    <property type="entry name" value="AAA+_ATPase"/>
</dbReference>
<evidence type="ECO:0000256" key="4">
    <source>
        <dbReference type="ARBA" id="ARBA00022840"/>
    </source>
</evidence>
<dbReference type="PANTHER" id="PTHR24220:SF689">
    <property type="entry name" value="LIPOPROTEIN-RELEASING SYSTEM ATP-BINDING PROTEIN LOLD"/>
    <property type="match status" value="1"/>
</dbReference>
<keyword evidence="2" id="KW-0813">Transport</keyword>
<dbReference type="PANTHER" id="PTHR24220">
    <property type="entry name" value="IMPORT ATP-BINDING PROTEIN"/>
    <property type="match status" value="1"/>
</dbReference>
<protein>
    <submittedName>
        <fullName evidence="6">ABC transporter ATP-binding protein</fullName>
    </submittedName>
</protein>
<dbReference type="InterPro" id="IPR017911">
    <property type="entry name" value="MacB-like_ATP-bd"/>
</dbReference>
<gene>
    <name evidence="6" type="ORF">FA743_18890</name>
</gene>
<evidence type="ECO:0000256" key="3">
    <source>
        <dbReference type="ARBA" id="ARBA00022741"/>
    </source>
</evidence>